<evidence type="ECO:0000313" key="2">
    <source>
        <dbReference type="EMBL" id="ADM41875.1"/>
    </source>
</evidence>
<sequence length="370" mass="40833">MKNKIIVLGTRGIPNVQGGVETHCQRLYPAILQRAALNICVLARAPYVSFRRGAYRGVQIRALWAPRRRALEAIVHSLLAAGYCRLHGADLVHVHAIGPGLVVPLLRLMGLKVVFTHHGADYQRQKWGWLARRMLMLGERLAVRYANQVIVISAGIEALVRQRYGRGDAHLIPNGVCAPAPLPSQIARDTLATYGLQAGRYLVAVGRFVEEKGLHDLIDAYRLSGVTLPLVLVGDADHPDAYSRRLKRLAHQTPNVVLTGFLRGEPLQAVFSQAALFVMPSYHEGLPIALLEAMSYSLPALVSDIPANQEVGLSPDAYFPRGNVAALAAALRERAALPREDYRSLLTRYDWQQIADQTLRVYHQANHSIG</sequence>
<evidence type="ECO:0000259" key="1">
    <source>
        <dbReference type="Pfam" id="PF13439"/>
    </source>
</evidence>
<reference evidence="3" key="1">
    <citation type="submission" date="2010-08" db="EMBL/GenBank/DDBJ databases">
        <title>Genome comparisons of Edwardsiella bacteria analysed using deep sequencing technology.</title>
        <authorList>
            <person name="van Soest J.J."/>
            <person name="Henkel C.V."/>
            <person name="Jansen H.J."/>
            <person name="van den Hondel C.A.M.J.J."/>
            <person name="Bloemberg G.V."/>
            <person name="Meijer A.H."/>
            <person name="Spaink H.P."/>
        </authorList>
    </citation>
    <scope>NUCLEOTIDE SEQUENCE [LARGE SCALE GENOMIC DNA]</scope>
    <source>
        <strain evidence="3">FL6-60</strain>
    </source>
</reference>
<dbReference type="Proteomes" id="UP000002230">
    <property type="component" value="Chromosome"/>
</dbReference>
<dbReference type="PANTHER" id="PTHR45947">
    <property type="entry name" value="SULFOQUINOVOSYL TRANSFERASE SQD2"/>
    <property type="match status" value="1"/>
</dbReference>
<organism evidence="2 3">
    <name type="scientific">Edwardsiella tarda (strain FL6-60)</name>
    <dbReference type="NCBI Taxonomy" id="718251"/>
    <lineage>
        <taxon>Bacteria</taxon>
        <taxon>Pseudomonadati</taxon>
        <taxon>Pseudomonadota</taxon>
        <taxon>Gammaproteobacteria</taxon>
        <taxon>Enterobacterales</taxon>
        <taxon>Hafniaceae</taxon>
        <taxon>Edwardsiella</taxon>
    </lineage>
</organism>
<dbReference type="CDD" id="cd03801">
    <property type="entry name" value="GT4_PimA-like"/>
    <property type="match status" value="1"/>
</dbReference>
<dbReference type="HOGENOM" id="CLU_009583_2_2_6"/>
<dbReference type="Pfam" id="PF13692">
    <property type="entry name" value="Glyco_trans_1_4"/>
    <property type="match status" value="1"/>
</dbReference>
<accession>A0A0H3DR66</accession>
<keyword evidence="3" id="KW-1185">Reference proteome</keyword>
<dbReference type="AlphaFoldDB" id="A0A0H3DR66"/>
<protein>
    <submittedName>
        <fullName evidence="2">Alpha-D-GlcNAc alpha-1,2-L-rhamnosyltransferase</fullName>
        <ecNumber evidence="2">2.4.1.-</ecNumber>
    </submittedName>
</protein>
<dbReference type="Gene3D" id="3.40.50.2000">
    <property type="entry name" value="Glycogen Phosphorylase B"/>
    <property type="match status" value="2"/>
</dbReference>
<dbReference type="KEGG" id="etd:ETAF_1767"/>
<proteinExistence type="predicted"/>
<keyword evidence="2" id="KW-0328">Glycosyltransferase</keyword>
<reference evidence="2 3" key="2">
    <citation type="journal article" date="2011" name="BMC Immunol.">
        <title>Comparison of static immersion and intravenous injection systems for exposure of zebrafish embryos to the natural pathogen Edwardsiella tarda.</title>
        <authorList>
            <person name="van Soest J.J."/>
            <person name="Stockhammer O.W."/>
            <person name="Ordas A."/>
            <person name="Bloemberg G.V."/>
            <person name="Spaink H.P."/>
            <person name="Meijer A.H."/>
        </authorList>
    </citation>
    <scope>NUCLEOTIDE SEQUENCE [LARGE SCALE GENOMIC DNA]</scope>
    <source>
        <strain evidence="2 3">FL6-60</strain>
    </source>
</reference>
<gene>
    <name evidence="2" type="ordered locus">ETAF_1767</name>
</gene>
<dbReference type="PATRIC" id="fig|718251.5.peg.1832"/>
<dbReference type="InterPro" id="IPR050194">
    <property type="entry name" value="Glycosyltransferase_grp1"/>
</dbReference>
<name>A0A0H3DR66_EDWTF</name>
<dbReference type="PANTHER" id="PTHR45947:SF3">
    <property type="entry name" value="SULFOQUINOVOSYL TRANSFERASE SQD2"/>
    <property type="match status" value="1"/>
</dbReference>
<evidence type="ECO:0000313" key="3">
    <source>
        <dbReference type="Proteomes" id="UP000002230"/>
    </source>
</evidence>
<dbReference type="InterPro" id="IPR028098">
    <property type="entry name" value="Glyco_trans_4-like_N"/>
</dbReference>
<keyword evidence="2" id="KW-0808">Transferase</keyword>
<feature type="domain" description="Glycosyltransferase subfamily 4-like N-terminal" evidence="1">
    <location>
        <begin position="18"/>
        <end position="176"/>
    </location>
</feature>
<dbReference type="EC" id="2.4.1.-" evidence="2"/>
<dbReference type="GO" id="GO:0016757">
    <property type="term" value="F:glycosyltransferase activity"/>
    <property type="evidence" value="ECO:0007669"/>
    <property type="project" value="UniProtKB-KW"/>
</dbReference>
<dbReference type="Pfam" id="PF13439">
    <property type="entry name" value="Glyco_transf_4"/>
    <property type="match status" value="1"/>
</dbReference>
<dbReference type="EMBL" id="CP002154">
    <property type="protein sequence ID" value="ADM41875.1"/>
    <property type="molecule type" value="Genomic_DNA"/>
</dbReference>
<dbReference type="SUPFAM" id="SSF53756">
    <property type="entry name" value="UDP-Glycosyltransferase/glycogen phosphorylase"/>
    <property type="match status" value="1"/>
</dbReference>